<feature type="signal peptide" evidence="13">
    <location>
        <begin position="1"/>
        <end position="30"/>
    </location>
</feature>
<comment type="similarity">
    <text evidence="9 11">Belongs to the TonB-dependent receptor family.</text>
</comment>
<dbReference type="RefSeq" id="WP_264881139.1">
    <property type="nucleotide sequence ID" value="NZ_JAPDOB010000001.1"/>
</dbReference>
<evidence type="ECO:0000313" key="17">
    <source>
        <dbReference type="Proteomes" id="UP001526246"/>
    </source>
</evidence>
<dbReference type="InterPro" id="IPR037066">
    <property type="entry name" value="Plug_dom_sf"/>
</dbReference>
<evidence type="ECO:0000256" key="2">
    <source>
        <dbReference type="ARBA" id="ARBA00022448"/>
    </source>
</evidence>
<evidence type="ECO:0000259" key="15">
    <source>
        <dbReference type="Pfam" id="PF07715"/>
    </source>
</evidence>
<evidence type="ECO:0000256" key="5">
    <source>
        <dbReference type="ARBA" id="ARBA00022729"/>
    </source>
</evidence>
<gene>
    <name evidence="16" type="ORF">OMW55_04435</name>
</gene>
<evidence type="ECO:0000256" key="10">
    <source>
        <dbReference type="PROSITE-ProRule" id="PRU10144"/>
    </source>
</evidence>
<keyword evidence="4 9" id="KW-0812">Transmembrane</keyword>
<evidence type="ECO:0000256" key="8">
    <source>
        <dbReference type="ARBA" id="ARBA00023237"/>
    </source>
</evidence>
<feature type="short sequence motif" description="TonB C-terminal box" evidence="10">
    <location>
        <begin position="1068"/>
        <end position="1085"/>
    </location>
</feature>
<dbReference type="InterPro" id="IPR039426">
    <property type="entry name" value="TonB-dep_rcpt-like"/>
</dbReference>
<evidence type="ECO:0000256" key="9">
    <source>
        <dbReference type="PROSITE-ProRule" id="PRU01360"/>
    </source>
</evidence>
<evidence type="ECO:0000256" key="3">
    <source>
        <dbReference type="ARBA" id="ARBA00022452"/>
    </source>
</evidence>
<proteinExistence type="inferred from homology"/>
<dbReference type="Proteomes" id="UP001526246">
    <property type="component" value="Unassembled WGS sequence"/>
</dbReference>
<feature type="domain" description="TonB-dependent receptor plug" evidence="15">
    <location>
        <begin position="100"/>
        <end position="216"/>
    </location>
</feature>
<evidence type="ECO:0000256" key="13">
    <source>
        <dbReference type="SAM" id="SignalP"/>
    </source>
</evidence>
<evidence type="ECO:0000256" key="4">
    <source>
        <dbReference type="ARBA" id="ARBA00022692"/>
    </source>
</evidence>
<dbReference type="InterPro" id="IPR010917">
    <property type="entry name" value="TonB_rcpt_CS"/>
</dbReference>
<feature type="domain" description="TonB-dependent receptor-like beta-barrel" evidence="14">
    <location>
        <begin position="462"/>
        <end position="1051"/>
    </location>
</feature>
<evidence type="ECO:0000313" key="16">
    <source>
        <dbReference type="EMBL" id="MCW3797052.1"/>
    </source>
</evidence>
<dbReference type="SUPFAM" id="SSF56935">
    <property type="entry name" value="Porins"/>
    <property type="match status" value="1"/>
</dbReference>
<sequence length="1085" mass="117597">MGKHVLLSATALRSALFIGAVAGLAVPAAAQQTPANPTEAPDTAQDVPPPKPDGNEPAGTVVSNSDGTTAVTTADPAAAPTPAAAQDVVVTGSRIRRPNLESTVPITSIGGEEFFETGNVSVGDTLNDLPALRSTLGQSNSTQFLGTAGLNLLDLRGLGTQRTLVLVNGRRHVPGDILNNANSPDTNTIPTDLIERVDTVTGGNSAIYGSDAIAGVVNFILKQDYEGVQVRGQSGVSKYGDAGSYYASILAGQNFADGRGNVAVNVEFARQNDYYASGRPNLRTVSGFVTVDTDDAACDAQGLPAGCAVNGSDGNPDAVFFRDIRNGFYTNAGTFLNYEGGDQYTNYIFQPDGTLARQTGTQVGLPFSASFIGGNGDNFNDGTQTGLSPALNRYSFNLIGHYDISDAFKPFVEAKFSRTKSLGNASGPFFTGATTGEQFSSRNPYLTDQARDIIGSYYYIYGDYYDAQGNPGANGVLDAREQDFGFLFYKNAVELGNREEKGTRDTYRVVAGVRGDLGSNLNYEISANYGQHRERTQINGNVNLQRYLLAIDAVRNPANNQIVCRAQIDPTAGQIYADAVDVSFAQAQLASDIANCVPINLFGNGNITAAARDYLLTNSKAKSRLTQFDLTGFLAGNTESFFNFQGGPIGFAVGGEYRRETAYYDQDEFTQSGLSFYNAIPKWDSPAFVVKEAFAELRFPFFKNKPFLDELTLSVAGRASDYRGRTGTVYAYNAGLDWAPIKDIRFRGNYSRAVRAPNLSDLSFPLSQNFSLVDDPCAARFRNLNSNRAANCAAAGVPTAFDYVYRSSLGFQSGGNPNLREETSDSFTVGGVLQPRFMRGFSLSVDYYDITVNNVITSLSAQSILNACYDQTSIDNQFCGQFQRYTGTGTGPNGEIPGRIIENSLQVVPLNFAKLKVRGIDVEAAYRRDFGALGRFNGRFIYTRALENSSFLNPIDPDFGNTLNGELGNPKNAFNLKLSLQRKAITLGYEMRFLDRMTIGSYENYFSYQGRPPQNEDAFERRYYPRTFYHDARLAIDATKQFNFYLGVDNIFNTNPPLGLSGIGDGSAIYTNRGRFFYAGAVAKF</sequence>
<keyword evidence="7 9" id="KW-0472">Membrane</keyword>
<evidence type="ECO:0000256" key="11">
    <source>
        <dbReference type="RuleBase" id="RU003357"/>
    </source>
</evidence>
<keyword evidence="2 9" id="KW-0813">Transport</keyword>
<dbReference type="Pfam" id="PF00593">
    <property type="entry name" value="TonB_dep_Rec_b-barrel"/>
    <property type="match status" value="1"/>
</dbReference>
<dbReference type="InterPro" id="IPR012910">
    <property type="entry name" value="Plug_dom"/>
</dbReference>
<dbReference type="InterPro" id="IPR000531">
    <property type="entry name" value="Beta-barrel_TonB"/>
</dbReference>
<evidence type="ECO:0000256" key="1">
    <source>
        <dbReference type="ARBA" id="ARBA00004571"/>
    </source>
</evidence>
<evidence type="ECO:0000256" key="6">
    <source>
        <dbReference type="ARBA" id="ARBA00023077"/>
    </source>
</evidence>
<dbReference type="PANTHER" id="PTHR47234">
    <property type="match status" value="1"/>
</dbReference>
<keyword evidence="17" id="KW-1185">Reference proteome</keyword>
<keyword evidence="6 11" id="KW-0798">TonB box</keyword>
<feature type="chain" id="PRO_5046663862" evidence="13">
    <location>
        <begin position="31"/>
        <end position="1085"/>
    </location>
</feature>
<dbReference type="PROSITE" id="PS52016">
    <property type="entry name" value="TONB_DEPENDENT_REC_3"/>
    <property type="match status" value="1"/>
</dbReference>
<comment type="subcellular location">
    <subcellularLocation>
        <location evidence="1 9">Cell outer membrane</location>
        <topology evidence="1 9">Multi-pass membrane protein</topology>
    </subcellularLocation>
</comment>
<feature type="compositionally biased region" description="Low complexity" evidence="12">
    <location>
        <begin position="68"/>
        <end position="85"/>
    </location>
</feature>
<dbReference type="Pfam" id="PF07715">
    <property type="entry name" value="Plug"/>
    <property type="match status" value="1"/>
</dbReference>
<dbReference type="PANTHER" id="PTHR47234:SF2">
    <property type="entry name" value="TONB-DEPENDENT RECEPTOR"/>
    <property type="match status" value="1"/>
</dbReference>
<keyword evidence="8 9" id="KW-0998">Cell outer membrane</keyword>
<feature type="compositionally biased region" description="Low complexity" evidence="12">
    <location>
        <begin position="32"/>
        <end position="41"/>
    </location>
</feature>
<evidence type="ECO:0000256" key="12">
    <source>
        <dbReference type="SAM" id="MobiDB-lite"/>
    </source>
</evidence>
<dbReference type="PROSITE" id="PS01156">
    <property type="entry name" value="TONB_DEPENDENT_REC_2"/>
    <property type="match status" value="1"/>
</dbReference>
<dbReference type="InterPro" id="IPR036942">
    <property type="entry name" value="Beta-barrel_TonB_sf"/>
</dbReference>
<protein>
    <submittedName>
        <fullName evidence="16">TonB-dependent receptor</fullName>
    </submittedName>
</protein>
<keyword evidence="16" id="KW-0675">Receptor</keyword>
<accession>A0ABT3JDB2</accession>
<keyword evidence="5 13" id="KW-0732">Signal</keyword>
<dbReference type="Gene3D" id="2.170.130.10">
    <property type="entry name" value="TonB-dependent receptor, plug domain"/>
    <property type="match status" value="1"/>
</dbReference>
<reference evidence="16 17" key="1">
    <citation type="submission" date="2022-10" db="EMBL/GenBank/DDBJ databases">
        <title>Sphingomonas sp.</title>
        <authorList>
            <person name="Jin C."/>
        </authorList>
    </citation>
    <scope>NUCLEOTIDE SEQUENCE [LARGE SCALE GENOMIC DNA]</scope>
    <source>
        <strain evidence="16 17">BN140010</strain>
    </source>
</reference>
<keyword evidence="3 9" id="KW-1134">Transmembrane beta strand</keyword>
<dbReference type="EMBL" id="JAPDOB010000001">
    <property type="protein sequence ID" value="MCW3797052.1"/>
    <property type="molecule type" value="Genomic_DNA"/>
</dbReference>
<evidence type="ECO:0000259" key="14">
    <source>
        <dbReference type="Pfam" id="PF00593"/>
    </source>
</evidence>
<dbReference type="Gene3D" id="2.40.170.20">
    <property type="entry name" value="TonB-dependent receptor, beta-barrel domain"/>
    <property type="match status" value="1"/>
</dbReference>
<organism evidence="16 17">
    <name type="scientific">Sphingomonas arvum</name>
    <dbReference type="NCBI Taxonomy" id="2992113"/>
    <lineage>
        <taxon>Bacteria</taxon>
        <taxon>Pseudomonadati</taxon>
        <taxon>Pseudomonadota</taxon>
        <taxon>Alphaproteobacteria</taxon>
        <taxon>Sphingomonadales</taxon>
        <taxon>Sphingomonadaceae</taxon>
        <taxon>Sphingomonas</taxon>
    </lineage>
</organism>
<evidence type="ECO:0000256" key="7">
    <source>
        <dbReference type="ARBA" id="ARBA00023136"/>
    </source>
</evidence>
<feature type="region of interest" description="Disordered" evidence="12">
    <location>
        <begin position="32"/>
        <end position="85"/>
    </location>
</feature>
<name>A0ABT3JDB2_9SPHN</name>
<comment type="caution">
    <text evidence="16">The sequence shown here is derived from an EMBL/GenBank/DDBJ whole genome shotgun (WGS) entry which is preliminary data.</text>
</comment>